<feature type="compositionally biased region" description="Low complexity" evidence="1">
    <location>
        <begin position="33"/>
        <end position="43"/>
    </location>
</feature>
<protein>
    <submittedName>
        <fullName evidence="2">Uncharacterized protein</fullName>
    </submittedName>
</protein>
<feature type="region of interest" description="Disordered" evidence="1">
    <location>
        <begin position="1"/>
        <end position="55"/>
    </location>
</feature>
<dbReference type="HOGENOM" id="CLU_2741813_0_0_1"/>
<feature type="compositionally biased region" description="Basic residues" evidence="1">
    <location>
        <begin position="19"/>
        <end position="32"/>
    </location>
</feature>
<organism evidence="2 3">
    <name type="scientific">Thermothielavioides terrestris (strain ATCC 38088 / NRRL 8126)</name>
    <name type="common">Thielavia terrestris</name>
    <dbReference type="NCBI Taxonomy" id="578455"/>
    <lineage>
        <taxon>Eukaryota</taxon>
        <taxon>Fungi</taxon>
        <taxon>Dikarya</taxon>
        <taxon>Ascomycota</taxon>
        <taxon>Pezizomycotina</taxon>
        <taxon>Sordariomycetes</taxon>
        <taxon>Sordariomycetidae</taxon>
        <taxon>Sordariales</taxon>
        <taxon>Chaetomiaceae</taxon>
        <taxon>Thermothielavioides</taxon>
        <taxon>Thermothielavioides terrestris</taxon>
    </lineage>
</organism>
<accession>G2QRX7</accession>
<dbReference type="GeneID" id="11515338"/>
<evidence type="ECO:0000313" key="3">
    <source>
        <dbReference type="Proteomes" id="UP000008181"/>
    </source>
</evidence>
<evidence type="ECO:0000256" key="1">
    <source>
        <dbReference type="SAM" id="MobiDB-lite"/>
    </source>
</evidence>
<dbReference type="KEGG" id="ttt:THITE_2106874"/>
<evidence type="ECO:0000313" key="2">
    <source>
        <dbReference type="EMBL" id="AEO62564.1"/>
    </source>
</evidence>
<dbReference type="AlphaFoldDB" id="G2QRX7"/>
<sequence>MKPQCQCRIPVAGGSRPHADHRHHNHRHHYHRYQQQQQQQQQQERNRDRLKPAVIRPLNDDHGIFALCVGI</sequence>
<reference evidence="2 3" key="1">
    <citation type="journal article" date="2011" name="Nat. Biotechnol.">
        <title>Comparative genomic analysis of the thermophilic biomass-degrading fungi Myceliophthora thermophila and Thielavia terrestris.</title>
        <authorList>
            <person name="Berka R.M."/>
            <person name="Grigoriev I.V."/>
            <person name="Otillar R."/>
            <person name="Salamov A."/>
            <person name="Grimwood J."/>
            <person name="Reid I."/>
            <person name="Ishmael N."/>
            <person name="John T."/>
            <person name="Darmond C."/>
            <person name="Moisan M.-C."/>
            <person name="Henrissat B."/>
            <person name="Coutinho P.M."/>
            <person name="Lombard V."/>
            <person name="Natvig D.O."/>
            <person name="Lindquist E."/>
            <person name="Schmutz J."/>
            <person name="Lucas S."/>
            <person name="Harris P."/>
            <person name="Powlowski J."/>
            <person name="Bellemare A."/>
            <person name="Taylor D."/>
            <person name="Butler G."/>
            <person name="de Vries R.P."/>
            <person name="Allijn I.E."/>
            <person name="van den Brink J."/>
            <person name="Ushinsky S."/>
            <person name="Storms R."/>
            <person name="Powell A.J."/>
            <person name="Paulsen I.T."/>
            <person name="Elbourne L.D.H."/>
            <person name="Baker S.E."/>
            <person name="Magnuson J."/>
            <person name="LaBoissiere S."/>
            <person name="Clutterbuck A.J."/>
            <person name="Martinez D."/>
            <person name="Wogulis M."/>
            <person name="de Leon A.L."/>
            <person name="Rey M.W."/>
            <person name="Tsang A."/>
        </authorList>
    </citation>
    <scope>NUCLEOTIDE SEQUENCE [LARGE SCALE GENOMIC DNA]</scope>
    <source>
        <strain evidence="3">ATCC 38088 / NRRL 8126</strain>
    </source>
</reference>
<keyword evidence="3" id="KW-1185">Reference proteome</keyword>
<dbReference type="RefSeq" id="XP_003648900.1">
    <property type="nucleotide sequence ID" value="XM_003648852.1"/>
</dbReference>
<dbReference type="Proteomes" id="UP000008181">
    <property type="component" value="Chromosome 1"/>
</dbReference>
<dbReference type="EMBL" id="CP003009">
    <property type="protein sequence ID" value="AEO62564.1"/>
    <property type="molecule type" value="Genomic_DNA"/>
</dbReference>
<gene>
    <name evidence="2" type="ORF">THITE_2106874</name>
</gene>
<name>G2QRX7_THETT</name>
<proteinExistence type="predicted"/>